<dbReference type="EMBL" id="JAPDVK010000004">
    <property type="protein sequence ID" value="MCW4129747.1"/>
    <property type="molecule type" value="Genomic_DNA"/>
</dbReference>
<keyword evidence="1" id="KW-0175">Coiled coil</keyword>
<gene>
    <name evidence="2" type="ORF">ONT16_16175</name>
</gene>
<evidence type="ECO:0000313" key="2">
    <source>
        <dbReference type="EMBL" id="MCW4129747.1"/>
    </source>
</evidence>
<dbReference type="AlphaFoldDB" id="A0AAP3BJX9"/>
<accession>A0AAP3BJX9</accession>
<evidence type="ECO:0000313" key="3">
    <source>
        <dbReference type="Proteomes" id="UP001209344"/>
    </source>
</evidence>
<sequence>MGKTGKILKNSANIYEDEARIMFNFYQRQAEKIVQAEEALESSIKEAEERRDDLQYRLDGWWNKIVNFLLFRTGRLKRELEDVCVEINDLQTKHDNIYRGYHVDKLGVAYVPVANQVKFGNKSFVVDFTGNVDNSRISLQMPRNQELLTQTVQDIDYLMRNIPTVETTNEVETVDTNEYSLSIQEIKMGDYTGKIDRNLRTISYCMSDMEKVSVELPLVQEGSDYLNYLQEFATSETPENAPIVDVFGEHRYDDSVERFREINKLKESLSSQSVDFEQSMQALLNTLAFTVQTVSTSKLVTTNKIINHSNALLFQILKSPYNHYSPNLEAEEIKRIKEETFDYKDNVQGYEPFSLKQSSRVYYNLYSGEWVAENGSVSPVPFGVHQIYEEIVAPVVQNLLAENRIERLKIYNHIYDQKLSYVNK</sequence>
<evidence type="ECO:0000256" key="1">
    <source>
        <dbReference type="SAM" id="Coils"/>
    </source>
</evidence>
<organism evidence="2 3">
    <name type="scientific">Segatella copri</name>
    <dbReference type="NCBI Taxonomy" id="165179"/>
    <lineage>
        <taxon>Bacteria</taxon>
        <taxon>Pseudomonadati</taxon>
        <taxon>Bacteroidota</taxon>
        <taxon>Bacteroidia</taxon>
        <taxon>Bacteroidales</taxon>
        <taxon>Prevotellaceae</taxon>
        <taxon>Segatella</taxon>
    </lineage>
</organism>
<feature type="coiled-coil region" evidence="1">
    <location>
        <begin position="26"/>
        <end position="57"/>
    </location>
</feature>
<name>A0AAP3BJX9_9BACT</name>
<comment type="caution">
    <text evidence="2">The sequence shown here is derived from an EMBL/GenBank/DDBJ whole genome shotgun (WGS) entry which is preliminary data.</text>
</comment>
<dbReference type="Proteomes" id="UP001209344">
    <property type="component" value="Unassembled WGS sequence"/>
</dbReference>
<dbReference type="RefSeq" id="WP_264967115.1">
    <property type="nucleotide sequence ID" value="NZ_JAPDVK010000004.1"/>
</dbReference>
<proteinExistence type="predicted"/>
<reference evidence="2" key="1">
    <citation type="submission" date="2022-11" db="EMBL/GenBank/DDBJ databases">
        <title>Genomic repertoires linked with pathogenic potency of arthritogenic Prevotella copri isolated from the gut of rheumatoid arthritis patients.</title>
        <authorList>
            <person name="Nii T."/>
            <person name="Maeda Y."/>
            <person name="Motooka D."/>
            <person name="Naito M."/>
            <person name="Matsumoto Y."/>
            <person name="Ogawa T."/>
            <person name="Oguro-Igashira E."/>
            <person name="Kishikawa T."/>
            <person name="Yamashita M."/>
            <person name="Koizumi S."/>
            <person name="Kurakawa T."/>
            <person name="Okumura R."/>
            <person name="Kayama H."/>
            <person name="Murakami M."/>
            <person name="Sakaguchi T."/>
            <person name="Das B."/>
            <person name="Nakamura S."/>
            <person name="Okada Y."/>
            <person name="Kumanogoh A."/>
            <person name="Takeda K."/>
        </authorList>
    </citation>
    <scope>NUCLEOTIDE SEQUENCE</scope>
    <source>
        <strain evidence="2">F3-75</strain>
    </source>
</reference>
<protein>
    <submittedName>
        <fullName evidence="2">Uncharacterized protein</fullName>
    </submittedName>
</protein>